<dbReference type="InterPro" id="IPR051400">
    <property type="entry name" value="HAD-like_hydrolase"/>
</dbReference>
<dbReference type="Gene3D" id="3.40.50.1000">
    <property type="entry name" value="HAD superfamily/HAD-like"/>
    <property type="match status" value="1"/>
</dbReference>
<dbReference type="Pfam" id="PF00702">
    <property type="entry name" value="Hydrolase"/>
    <property type="match status" value="1"/>
</dbReference>
<evidence type="ECO:0000256" key="4">
    <source>
        <dbReference type="ARBA" id="ARBA00022842"/>
    </source>
</evidence>
<proteinExistence type="predicted"/>
<dbReference type="SFLD" id="SFLDG01129">
    <property type="entry name" value="C1.5:_HAD__Beta-PGM__Phosphata"/>
    <property type="match status" value="1"/>
</dbReference>
<evidence type="ECO:0000256" key="2">
    <source>
        <dbReference type="ARBA" id="ARBA00022723"/>
    </source>
</evidence>
<comment type="cofactor">
    <cofactor evidence="1">
        <name>Mg(2+)</name>
        <dbReference type="ChEBI" id="CHEBI:18420"/>
    </cofactor>
</comment>
<dbReference type="AlphaFoldDB" id="A0A934J564"/>
<dbReference type="GO" id="GO:0044281">
    <property type="term" value="P:small molecule metabolic process"/>
    <property type="evidence" value="ECO:0007669"/>
    <property type="project" value="UniProtKB-ARBA"/>
</dbReference>
<name>A0A934J564_9BACL</name>
<comment type="caution">
    <text evidence="5">The sequence shown here is derived from an EMBL/GenBank/DDBJ whole genome shotgun (WGS) entry which is preliminary data.</text>
</comment>
<gene>
    <name evidence="5" type="ORF">JFN88_04400</name>
</gene>
<evidence type="ECO:0000256" key="1">
    <source>
        <dbReference type="ARBA" id="ARBA00001946"/>
    </source>
</evidence>
<dbReference type="RefSeq" id="WP_199018117.1">
    <property type="nucleotide sequence ID" value="NZ_JAELUP010000011.1"/>
</dbReference>
<dbReference type="Proteomes" id="UP000640274">
    <property type="component" value="Unassembled WGS sequence"/>
</dbReference>
<dbReference type="InterPro" id="IPR036412">
    <property type="entry name" value="HAD-like_sf"/>
</dbReference>
<dbReference type="Gene3D" id="1.20.120.710">
    <property type="entry name" value="Haloacid dehalogenase hydrolase-like domain"/>
    <property type="match status" value="1"/>
</dbReference>
<dbReference type="NCBIfam" id="TIGR01549">
    <property type="entry name" value="HAD-SF-IA-v1"/>
    <property type="match status" value="1"/>
</dbReference>
<sequence length="248" mass="28897">MYKNFDAIIFDLDDTLIDDHGNWIRSVERISSFIVSTFNVGPSISEQDIFQSYLLISDELWSNYESRLKPLGNSIEIRKFVWNEALTNIQVFLEKQHLEDLVREFSVYREQIFPDMRLREKLLKLKRKYKLAICTNGTKETQFIKIEKAGLEGIFDTIICSDDVDVRKPHPYIYNYCVEQLGTSVDQCIFVGDSWEYDIVGALDIHMRCAWILKNDSKMNINVPAQVSIYSSAVQFIDSIFNVENQSC</sequence>
<keyword evidence="3 5" id="KW-0378">Hydrolase</keyword>
<evidence type="ECO:0000313" key="6">
    <source>
        <dbReference type="Proteomes" id="UP000640274"/>
    </source>
</evidence>
<evidence type="ECO:0000256" key="3">
    <source>
        <dbReference type="ARBA" id="ARBA00022801"/>
    </source>
</evidence>
<keyword evidence="6" id="KW-1185">Reference proteome</keyword>
<dbReference type="SFLD" id="SFLDS00003">
    <property type="entry name" value="Haloacid_Dehalogenase"/>
    <property type="match status" value="1"/>
</dbReference>
<organism evidence="5 6">
    <name type="scientific">Paenibacillus roseus</name>
    <dbReference type="NCBI Taxonomy" id="2798579"/>
    <lineage>
        <taxon>Bacteria</taxon>
        <taxon>Bacillati</taxon>
        <taxon>Bacillota</taxon>
        <taxon>Bacilli</taxon>
        <taxon>Bacillales</taxon>
        <taxon>Paenibacillaceae</taxon>
        <taxon>Paenibacillus</taxon>
    </lineage>
</organism>
<evidence type="ECO:0000313" key="5">
    <source>
        <dbReference type="EMBL" id="MBJ6360562.1"/>
    </source>
</evidence>
<dbReference type="PANTHER" id="PTHR46470">
    <property type="entry name" value="N-ACYLNEURAMINATE-9-PHOSPHATASE"/>
    <property type="match status" value="1"/>
</dbReference>
<dbReference type="GO" id="GO:0016791">
    <property type="term" value="F:phosphatase activity"/>
    <property type="evidence" value="ECO:0007669"/>
    <property type="project" value="TreeGrafter"/>
</dbReference>
<accession>A0A934J564</accession>
<dbReference type="InterPro" id="IPR023214">
    <property type="entry name" value="HAD_sf"/>
</dbReference>
<keyword evidence="2" id="KW-0479">Metal-binding</keyword>
<protein>
    <submittedName>
        <fullName evidence="5">HAD family hydrolase</fullName>
    </submittedName>
</protein>
<dbReference type="GO" id="GO:0046872">
    <property type="term" value="F:metal ion binding"/>
    <property type="evidence" value="ECO:0007669"/>
    <property type="project" value="UniProtKB-KW"/>
</dbReference>
<dbReference type="SUPFAM" id="SSF56784">
    <property type="entry name" value="HAD-like"/>
    <property type="match status" value="1"/>
</dbReference>
<dbReference type="EMBL" id="JAELUP010000011">
    <property type="protein sequence ID" value="MBJ6360562.1"/>
    <property type="molecule type" value="Genomic_DNA"/>
</dbReference>
<dbReference type="PANTHER" id="PTHR46470:SF2">
    <property type="entry name" value="GLYCERALDEHYDE 3-PHOSPHATE PHOSPHATASE"/>
    <property type="match status" value="1"/>
</dbReference>
<dbReference type="NCBIfam" id="TIGR01509">
    <property type="entry name" value="HAD-SF-IA-v3"/>
    <property type="match status" value="1"/>
</dbReference>
<reference evidence="5" key="1">
    <citation type="submission" date="2020-12" db="EMBL/GenBank/DDBJ databases">
        <authorList>
            <person name="Huq M.A."/>
        </authorList>
    </citation>
    <scope>NUCLEOTIDE SEQUENCE</scope>
    <source>
        <strain evidence="5">MAHUQ-46</strain>
    </source>
</reference>
<dbReference type="InterPro" id="IPR006439">
    <property type="entry name" value="HAD-SF_hydro_IA"/>
</dbReference>
<keyword evidence="4" id="KW-0460">Magnesium</keyword>